<sequence>MVATRFAVAVHILLLVATETPGQATSVRMAGSVNTNPVVVRRIAAQLARAGLIRVRRGPGGAELARSAEAITLRDVWKAVHPSPQPLVPIHPHPNRASAVGRAIPGLLRARFADAEDAFQEALGHITLAALADGLEREMAHGPGLSMALEQHGPRTA</sequence>
<dbReference type="InterPro" id="IPR036390">
    <property type="entry name" value="WH_DNA-bd_sf"/>
</dbReference>
<dbReference type="PANTHER" id="PTHR33221:SF15">
    <property type="entry name" value="HTH-TYPE TRANSCRIPTIONAL REGULATOR YWGB-RELATED"/>
    <property type="match status" value="1"/>
</dbReference>
<name>A0A9X2BSX4_9PROT</name>
<dbReference type="PANTHER" id="PTHR33221">
    <property type="entry name" value="WINGED HELIX-TURN-HELIX TRANSCRIPTIONAL REGULATOR, RRF2 FAMILY"/>
    <property type="match status" value="1"/>
</dbReference>
<dbReference type="Proteomes" id="UP001139516">
    <property type="component" value="Unassembled WGS sequence"/>
</dbReference>
<dbReference type="InterPro" id="IPR000944">
    <property type="entry name" value="Tscrpt_reg_Rrf2"/>
</dbReference>
<dbReference type="GO" id="GO:0005829">
    <property type="term" value="C:cytosol"/>
    <property type="evidence" value="ECO:0007669"/>
    <property type="project" value="TreeGrafter"/>
</dbReference>
<dbReference type="InterPro" id="IPR036388">
    <property type="entry name" value="WH-like_DNA-bd_sf"/>
</dbReference>
<accession>A0A9X2BSX4</accession>
<comment type="caution">
    <text evidence="1">The sequence shown here is derived from an EMBL/GenBank/DDBJ whole genome shotgun (WGS) entry which is preliminary data.</text>
</comment>
<evidence type="ECO:0000313" key="1">
    <source>
        <dbReference type="EMBL" id="MCK8784003.1"/>
    </source>
</evidence>
<dbReference type="Pfam" id="PF02082">
    <property type="entry name" value="Rrf2"/>
    <property type="match status" value="1"/>
</dbReference>
<evidence type="ECO:0000313" key="2">
    <source>
        <dbReference type="Proteomes" id="UP001139516"/>
    </source>
</evidence>
<dbReference type="RefSeq" id="WP_248666120.1">
    <property type="nucleotide sequence ID" value="NZ_JALPRX010000022.1"/>
</dbReference>
<proteinExistence type="predicted"/>
<dbReference type="AlphaFoldDB" id="A0A9X2BSX4"/>
<protein>
    <submittedName>
        <fullName evidence="1">Rrf2 family transcriptional regulator</fullName>
    </submittedName>
</protein>
<dbReference type="Gene3D" id="1.10.10.10">
    <property type="entry name" value="Winged helix-like DNA-binding domain superfamily/Winged helix DNA-binding domain"/>
    <property type="match status" value="1"/>
</dbReference>
<keyword evidence="2" id="KW-1185">Reference proteome</keyword>
<dbReference type="SUPFAM" id="SSF46785">
    <property type="entry name" value="Winged helix' DNA-binding domain"/>
    <property type="match status" value="1"/>
</dbReference>
<dbReference type="EMBL" id="JALPRX010000022">
    <property type="protein sequence ID" value="MCK8784003.1"/>
    <property type="molecule type" value="Genomic_DNA"/>
</dbReference>
<organism evidence="1 2">
    <name type="scientific">Roseomonas acroporae</name>
    <dbReference type="NCBI Taxonomy" id="2937791"/>
    <lineage>
        <taxon>Bacteria</taxon>
        <taxon>Pseudomonadati</taxon>
        <taxon>Pseudomonadota</taxon>
        <taxon>Alphaproteobacteria</taxon>
        <taxon>Acetobacterales</taxon>
        <taxon>Roseomonadaceae</taxon>
        <taxon>Roseomonas</taxon>
    </lineage>
</organism>
<dbReference type="PROSITE" id="PS51197">
    <property type="entry name" value="HTH_RRF2_2"/>
    <property type="match status" value="1"/>
</dbReference>
<gene>
    <name evidence="1" type="ORF">M0638_06365</name>
</gene>
<dbReference type="GO" id="GO:0003700">
    <property type="term" value="F:DNA-binding transcription factor activity"/>
    <property type="evidence" value="ECO:0007669"/>
    <property type="project" value="TreeGrafter"/>
</dbReference>
<reference evidence="1" key="1">
    <citation type="submission" date="2022-04" db="EMBL/GenBank/DDBJ databases">
        <title>Roseomonas acroporae sp. nov., isolated from coral Acropora digitifera.</title>
        <authorList>
            <person name="Sun H."/>
        </authorList>
    </citation>
    <scope>NUCLEOTIDE SEQUENCE</scope>
    <source>
        <strain evidence="1">NAR14</strain>
    </source>
</reference>